<sequence>MTVIDKDATANNRQIQFSLKGAKSDLFKINSKTGTIYVARPGNIDREFDRQFHLKRCSISMQNAFGRLSLDDQCVSLRYINSYPCLAAIDRVHSSVIRESLQIEPLLRIGWGHSTEADLNIHVQDVNDHKPRFVQESYEFSLPSIVKAGYKIGQLIAIDRDSTSPNNKLLYIFNSDTLGKFKIDIETGVLTLLEGFFSKPRQSTYTFTVAAMDMGFPSRKTKAQVIVNAPHMVYNDYPPKFEGHNVFIIKEEMPVGSLVGTLKVTDEDKKKNNSIHLRIDPKDEPYVPFTLKNDGSIITTKVIDRDAGYEHFRFTVHATDTGSPPHNTSQEVGIIVNDINDNPPHFTMETYQHMVSTNFPGSTIVATPFAFDDVDKTDSVYQYKLHGKNPGYFYINDQTGVVRTTNLARNLKAGMMEFTIVAQDMYNKSLTAEAKLIVRVMKKFCCRVPC</sequence>
<feature type="domain" description="Cadherin" evidence="6">
    <location>
        <begin position="347"/>
        <end position="440"/>
    </location>
</feature>
<evidence type="ECO:0000259" key="6">
    <source>
        <dbReference type="PROSITE" id="PS50268"/>
    </source>
</evidence>
<comment type="subcellular location">
    <subcellularLocation>
        <location evidence="1">Membrane</location>
    </subcellularLocation>
</comment>
<evidence type="ECO:0000256" key="5">
    <source>
        <dbReference type="PROSITE-ProRule" id="PRU00043"/>
    </source>
</evidence>
<dbReference type="GO" id="GO:0016477">
    <property type="term" value="P:cell migration"/>
    <property type="evidence" value="ECO:0007669"/>
    <property type="project" value="TreeGrafter"/>
</dbReference>
<feature type="domain" description="Cadherin" evidence="6">
    <location>
        <begin position="249"/>
        <end position="346"/>
    </location>
</feature>
<keyword evidence="2" id="KW-0677">Repeat</keyword>
<dbReference type="AlphaFoldDB" id="A0A0L8GQ41"/>
<dbReference type="InterPro" id="IPR020894">
    <property type="entry name" value="Cadherin_CS"/>
</dbReference>
<keyword evidence="4" id="KW-0472">Membrane</keyword>
<name>A0A0L8GQ41_OCTBM</name>
<dbReference type="EMBL" id="KQ420830">
    <property type="protein sequence ID" value="KOF79113.1"/>
    <property type="molecule type" value="Genomic_DNA"/>
</dbReference>
<evidence type="ECO:0000256" key="3">
    <source>
        <dbReference type="ARBA" id="ARBA00022837"/>
    </source>
</evidence>
<protein>
    <recommendedName>
        <fullName evidence="6">Cadherin domain-containing protein</fullName>
    </recommendedName>
</protein>
<dbReference type="SUPFAM" id="SSF49313">
    <property type="entry name" value="Cadherin-like"/>
    <property type="match status" value="4"/>
</dbReference>
<dbReference type="SMART" id="SM00112">
    <property type="entry name" value="CA"/>
    <property type="match status" value="4"/>
</dbReference>
<accession>A0A0L8GQ41</accession>
<gene>
    <name evidence="7" type="ORF">OCBIM_22029883mg</name>
</gene>
<feature type="domain" description="Cadherin" evidence="6">
    <location>
        <begin position="134"/>
        <end position="241"/>
    </location>
</feature>
<dbReference type="PROSITE" id="PS50268">
    <property type="entry name" value="CADHERIN_2"/>
    <property type="match status" value="4"/>
</dbReference>
<dbReference type="InterPro" id="IPR015919">
    <property type="entry name" value="Cadherin-like_sf"/>
</dbReference>
<dbReference type="GO" id="GO:0007156">
    <property type="term" value="P:homophilic cell adhesion via plasma membrane adhesion molecules"/>
    <property type="evidence" value="ECO:0007669"/>
    <property type="project" value="InterPro"/>
</dbReference>
<dbReference type="InterPro" id="IPR002126">
    <property type="entry name" value="Cadherin-like_dom"/>
</dbReference>
<dbReference type="GO" id="GO:0045296">
    <property type="term" value="F:cadherin binding"/>
    <property type="evidence" value="ECO:0007669"/>
    <property type="project" value="TreeGrafter"/>
</dbReference>
<proteinExistence type="predicted"/>
<evidence type="ECO:0000256" key="4">
    <source>
        <dbReference type="ARBA" id="ARBA00023136"/>
    </source>
</evidence>
<feature type="domain" description="Cadherin" evidence="6">
    <location>
        <begin position="1"/>
        <end position="133"/>
    </location>
</feature>
<dbReference type="GO" id="GO:0008013">
    <property type="term" value="F:beta-catenin binding"/>
    <property type="evidence" value="ECO:0007669"/>
    <property type="project" value="TreeGrafter"/>
</dbReference>
<dbReference type="PROSITE" id="PS00232">
    <property type="entry name" value="CADHERIN_1"/>
    <property type="match status" value="2"/>
</dbReference>
<dbReference type="InterPro" id="IPR039808">
    <property type="entry name" value="Cadherin"/>
</dbReference>
<evidence type="ECO:0000256" key="1">
    <source>
        <dbReference type="ARBA" id="ARBA00004370"/>
    </source>
</evidence>
<dbReference type="GO" id="GO:0005509">
    <property type="term" value="F:calcium ion binding"/>
    <property type="evidence" value="ECO:0007669"/>
    <property type="project" value="UniProtKB-UniRule"/>
</dbReference>
<reference evidence="7" key="1">
    <citation type="submission" date="2015-07" db="EMBL/GenBank/DDBJ databases">
        <title>MeaNS - Measles Nucleotide Surveillance Program.</title>
        <authorList>
            <person name="Tran T."/>
            <person name="Druce J."/>
        </authorList>
    </citation>
    <scope>NUCLEOTIDE SEQUENCE</scope>
    <source>
        <strain evidence="7">UCB-OBI-ISO-001</strain>
        <tissue evidence="7">Gonad</tissue>
    </source>
</reference>
<dbReference type="OrthoDB" id="6252479at2759"/>
<dbReference type="PANTHER" id="PTHR24027">
    <property type="entry name" value="CADHERIN-23"/>
    <property type="match status" value="1"/>
</dbReference>
<dbReference type="GO" id="GO:0016342">
    <property type="term" value="C:catenin complex"/>
    <property type="evidence" value="ECO:0007669"/>
    <property type="project" value="TreeGrafter"/>
</dbReference>
<dbReference type="Gene3D" id="2.60.40.60">
    <property type="entry name" value="Cadherins"/>
    <property type="match status" value="4"/>
</dbReference>
<dbReference type="Pfam" id="PF00028">
    <property type="entry name" value="Cadherin"/>
    <property type="match status" value="2"/>
</dbReference>
<dbReference type="PANTHER" id="PTHR24027:SF438">
    <property type="entry name" value="CADHERIN 23"/>
    <property type="match status" value="1"/>
</dbReference>
<evidence type="ECO:0000313" key="7">
    <source>
        <dbReference type="EMBL" id="KOF79113.1"/>
    </source>
</evidence>
<evidence type="ECO:0000256" key="2">
    <source>
        <dbReference type="ARBA" id="ARBA00022737"/>
    </source>
</evidence>
<dbReference type="CDD" id="cd11304">
    <property type="entry name" value="Cadherin_repeat"/>
    <property type="match status" value="4"/>
</dbReference>
<keyword evidence="3 5" id="KW-0106">Calcium</keyword>
<dbReference type="PRINTS" id="PR00205">
    <property type="entry name" value="CADHERIN"/>
</dbReference>
<organism evidence="7">
    <name type="scientific">Octopus bimaculoides</name>
    <name type="common">California two-spotted octopus</name>
    <dbReference type="NCBI Taxonomy" id="37653"/>
    <lineage>
        <taxon>Eukaryota</taxon>
        <taxon>Metazoa</taxon>
        <taxon>Spiralia</taxon>
        <taxon>Lophotrochozoa</taxon>
        <taxon>Mollusca</taxon>
        <taxon>Cephalopoda</taxon>
        <taxon>Coleoidea</taxon>
        <taxon>Octopodiformes</taxon>
        <taxon>Octopoda</taxon>
        <taxon>Incirrata</taxon>
        <taxon>Octopodidae</taxon>
        <taxon>Octopus</taxon>
    </lineage>
</organism>